<organism evidence="1 2">
    <name type="scientific">Rotaria socialis</name>
    <dbReference type="NCBI Taxonomy" id="392032"/>
    <lineage>
        <taxon>Eukaryota</taxon>
        <taxon>Metazoa</taxon>
        <taxon>Spiralia</taxon>
        <taxon>Gnathifera</taxon>
        <taxon>Rotifera</taxon>
        <taxon>Eurotatoria</taxon>
        <taxon>Bdelloidea</taxon>
        <taxon>Philodinida</taxon>
        <taxon>Philodinidae</taxon>
        <taxon>Rotaria</taxon>
    </lineage>
</organism>
<gene>
    <name evidence="1" type="ORF">UJA718_LOCUS30458</name>
</gene>
<dbReference type="EMBL" id="CAJOBP010013993">
    <property type="protein sequence ID" value="CAF4575736.1"/>
    <property type="molecule type" value="Genomic_DNA"/>
</dbReference>
<reference evidence="1" key="1">
    <citation type="submission" date="2021-02" db="EMBL/GenBank/DDBJ databases">
        <authorList>
            <person name="Nowell W R."/>
        </authorList>
    </citation>
    <scope>NUCLEOTIDE SEQUENCE</scope>
</reference>
<protein>
    <submittedName>
        <fullName evidence="1">Uncharacterized protein</fullName>
    </submittedName>
</protein>
<accession>A0A821A576</accession>
<dbReference type="Proteomes" id="UP000663873">
    <property type="component" value="Unassembled WGS sequence"/>
</dbReference>
<evidence type="ECO:0000313" key="2">
    <source>
        <dbReference type="Proteomes" id="UP000663873"/>
    </source>
</evidence>
<feature type="non-terminal residue" evidence="1">
    <location>
        <position position="1"/>
    </location>
</feature>
<sequence>NSKTDEKRIELYDTFKLFMQEEEFDNIIDQPSFYLDYRPYIRQICQNEQNNKSDLSSKRRIRHSLSFRGCSLQWPDFEILSAGID</sequence>
<comment type="caution">
    <text evidence="1">The sequence shown here is derived from an EMBL/GenBank/DDBJ whole genome shotgun (WGS) entry which is preliminary data.</text>
</comment>
<keyword evidence="2" id="KW-1185">Reference proteome</keyword>
<evidence type="ECO:0000313" key="1">
    <source>
        <dbReference type="EMBL" id="CAF4575736.1"/>
    </source>
</evidence>
<name>A0A821A576_9BILA</name>
<proteinExistence type="predicted"/>
<dbReference type="AlphaFoldDB" id="A0A821A576"/>